<proteinExistence type="predicted"/>
<evidence type="ECO:0000313" key="2">
    <source>
        <dbReference type="Proteomes" id="UP000289738"/>
    </source>
</evidence>
<dbReference type="EMBL" id="SDMP01000003">
    <property type="protein sequence ID" value="RYR68177.1"/>
    <property type="molecule type" value="Genomic_DNA"/>
</dbReference>
<evidence type="ECO:0000313" key="1">
    <source>
        <dbReference type="EMBL" id="RYR68177.1"/>
    </source>
</evidence>
<protein>
    <submittedName>
        <fullName evidence="1">Uncharacterized protein</fullName>
    </submittedName>
</protein>
<gene>
    <name evidence="1" type="ORF">Ahy_A03g014655</name>
</gene>
<dbReference type="Gene3D" id="3.20.20.150">
    <property type="entry name" value="Divalent-metal-dependent TIM barrel enzymes"/>
    <property type="match status" value="1"/>
</dbReference>
<sequence length="187" mass="21599">MNFRLYSDAVLARVTTEKRMSMIKAREESEKSRAENKRRESTYVEDLFIVHIVGMDTMACGFKNAAKLIEFPIFRKSCRMRRKVVVTDSAMVQLAMAKDPKRTFFKRLEGLQPCEVSELKAGTHIFAVYGDNFFKTASYTIKAVCAKSYEDTTQKLKNIEAQIALARYQEVTERYAKEKQFAWCVGK</sequence>
<dbReference type="InterPro" id="IPR036237">
    <property type="entry name" value="Xyl_isomerase-like_sf"/>
</dbReference>
<dbReference type="STRING" id="3818.A0A445DYF7"/>
<comment type="caution">
    <text evidence="1">The sequence shown here is derived from an EMBL/GenBank/DDBJ whole genome shotgun (WGS) entry which is preliminary data.</text>
</comment>
<accession>A0A445DYF7</accession>
<dbReference type="PANTHER" id="PTHR44272">
    <property type="entry name" value="DNAJ DOMAIN (PROKARYOTIC HEAT SHOCK PROTEIN)"/>
    <property type="match status" value="1"/>
</dbReference>
<name>A0A445DYF7_ARAHY</name>
<reference evidence="1 2" key="1">
    <citation type="submission" date="2019-01" db="EMBL/GenBank/DDBJ databases">
        <title>Sequencing of cultivated peanut Arachis hypogaea provides insights into genome evolution and oil improvement.</title>
        <authorList>
            <person name="Chen X."/>
        </authorList>
    </citation>
    <scope>NUCLEOTIDE SEQUENCE [LARGE SCALE GENOMIC DNA]</scope>
    <source>
        <strain evidence="2">cv. Fuhuasheng</strain>
        <tissue evidence="1">Leaves</tissue>
    </source>
</reference>
<dbReference type="AlphaFoldDB" id="A0A445DYF7"/>
<organism evidence="1 2">
    <name type="scientific">Arachis hypogaea</name>
    <name type="common">Peanut</name>
    <dbReference type="NCBI Taxonomy" id="3818"/>
    <lineage>
        <taxon>Eukaryota</taxon>
        <taxon>Viridiplantae</taxon>
        <taxon>Streptophyta</taxon>
        <taxon>Embryophyta</taxon>
        <taxon>Tracheophyta</taxon>
        <taxon>Spermatophyta</taxon>
        <taxon>Magnoliopsida</taxon>
        <taxon>eudicotyledons</taxon>
        <taxon>Gunneridae</taxon>
        <taxon>Pentapetalae</taxon>
        <taxon>rosids</taxon>
        <taxon>fabids</taxon>
        <taxon>Fabales</taxon>
        <taxon>Fabaceae</taxon>
        <taxon>Papilionoideae</taxon>
        <taxon>50 kb inversion clade</taxon>
        <taxon>dalbergioids sensu lato</taxon>
        <taxon>Dalbergieae</taxon>
        <taxon>Pterocarpus clade</taxon>
        <taxon>Arachis</taxon>
    </lineage>
</organism>
<keyword evidence="2" id="KW-1185">Reference proteome</keyword>
<dbReference type="PANTHER" id="PTHR44272:SF3">
    <property type="entry name" value="J DOMAIN-CONTAINING PROTEIN"/>
    <property type="match status" value="1"/>
</dbReference>
<dbReference type="InterPro" id="IPR052812">
    <property type="entry name" value="Plant_DnaJ_domain"/>
</dbReference>
<dbReference type="Proteomes" id="UP000289738">
    <property type="component" value="Chromosome A03"/>
</dbReference>
<dbReference type="SUPFAM" id="SSF51658">
    <property type="entry name" value="Xylose isomerase-like"/>
    <property type="match status" value="1"/>
</dbReference>